<feature type="transmembrane region" description="Helical" evidence="3">
    <location>
        <begin position="205"/>
        <end position="228"/>
    </location>
</feature>
<feature type="transmembrane region" description="Helical" evidence="3">
    <location>
        <begin position="87"/>
        <end position="106"/>
    </location>
</feature>
<keyword evidence="3" id="KW-1133">Transmembrane helix</keyword>
<name>A0AAN6TZ26_9PEZI</name>
<feature type="transmembrane region" description="Helical" evidence="3">
    <location>
        <begin position="112"/>
        <end position="134"/>
    </location>
</feature>
<sequence>MTAALDVEKAISISKGTATADAVTESGTDDAAPPAAEGLQPPDGGFTAWSQVFAAALVNSMSWGYPSMFGVYQLHYRDALKLPDSQISWIGSLQIFLAFVMCTFSGRMADAGYVKTTIAVGSFLVVFGTFMTSLCTEYWQIFLAQGLCTGLGLGIMFMPPISVVNSYFVHKRSLALALAASGTGFGSVIFPATIQYLIPQIGFPWAVRCAAFLALIMSAVAILILRPRLTPRKSGPLVEWDAFREGPYLLYILGAFLFFWALYFGFFYINAYARNVIHFSTTDSVQLLRMSNQCSFVPSLLSRDQDNGTVAPVITNGMSIPSRPLVGFLADRYLGPINMYAFHVLVLGCMLFAWTGVTTRAGMYVFSVFFGLANGAAQGLFTCSLASLTKDPRKMGTRYGMVCTIIAFASLAGPPTAGAIIDKSAGQYLWAQVWAGLVIVLGSVALAGCRCAVSGFKLWVKV</sequence>
<comment type="caution">
    <text evidence="4">The sequence shown here is derived from an EMBL/GenBank/DDBJ whole genome shotgun (WGS) entry which is preliminary data.</text>
</comment>
<evidence type="ECO:0000313" key="4">
    <source>
        <dbReference type="EMBL" id="KAK4122431.1"/>
    </source>
</evidence>
<feature type="transmembrane region" description="Helical" evidence="3">
    <location>
        <begin position="363"/>
        <end position="387"/>
    </location>
</feature>
<feature type="transmembrane region" description="Helical" evidence="3">
    <location>
        <begin position="174"/>
        <end position="198"/>
    </location>
</feature>
<dbReference type="InterPro" id="IPR050327">
    <property type="entry name" value="Proton-linked_MCT"/>
</dbReference>
<evidence type="ECO:0000256" key="3">
    <source>
        <dbReference type="SAM" id="Phobius"/>
    </source>
</evidence>
<feature type="transmembrane region" description="Helical" evidence="3">
    <location>
        <begin position="337"/>
        <end position="357"/>
    </location>
</feature>
<dbReference type="EMBL" id="MU853231">
    <property type="protein sequence ID" value="KAK4122431.1"/>
    <property type="molecule type" value="Genomic_DNA"/>
</dbReference>
<accession>A0AAN6TZ26</accession>
<protein>
    <submittedName>
        <fullName evidence="4">MFS general substrate transporter</fullName>
    </submittedName>
</protein>
<dbReference type="GO" id="GO:0016020">
    <property type="term" value="C:membrane"/>
    <property type="evidence" value="ECO:0007669"/>
    <property type="project" value="UniProtKB-SubCell"/>
</dbReference>
<feature type="transmembrane region" description="Helical" evidence="3">
    <location>
        <begin position="248"/>
        <end position="269"/>
    </location>
</feature>
<comment type="subcellular location">
    <subcellularLocation>
        <location evidence="1">Membrane</location>
        <topology evidence="1">Multi-pass membrane protein</topology>
    </subcellularLocation>
</comment>
<dbReference type="Pfam" id="PF07690">
    <property type="entry name" value="MFS_1"/>
    <property type="match status" value="1"/>
</dbReference>
<keyword evidence="3" id="KW-0812">Transmembrane</keyword>
<dbReference type="RefSeq" id="XP_062646202.1">
    <property type="nucleotide sequence ID" value="XM_062787694.1"/>
</dbReference>
<gene>
    <name evidence="4" type="ORF">N657DRAFT_504388</name>
</gene>
<feature type="transmembrane region" description="Helical" evidence="3">
    <location>
        <begin position="399"/>
        <end position="421"/>
    </location>
</feature>
<evidence type="ECO:0000256" key="1">
    <source>
        <dbReference type="ARBA" id="ARBA00004141"/>
    </source>
</evidence>
<dbReference type="GeneID" id="87824464"/>
<keyword evidence="3" id="KW-0472">Membrane</keyword>
<dbReference type="InterPro" id="IPR036259">
    <property type="entry name" value="MFS_trans_sf"/>
</dbReference>
<feature type="transmembrane region" description="Helical" evidence="3">
    <location>
        <begin position="48"/>
        <end position="66"/>
    </location>
</feature>
<evidence type="ECO:0000256" key="2">
    <source>
        <dbReference type="ARBA" id="ARBA00006727"/>
    </source>
</evidence>
<dbReference type="PANTHER" id="PTHR11360">
    <property type="entry name" value="MONOCARBOXYLATE TRANSPORTER"/>
    <property type="match status" value="1"/>
</dbReference>
<dbReference type="Gene3D" id="1.20.1250.20">
    <property type="entry name" value="MFS general substrate transporter like domains"/>
    <property type="match status" value="1"/>
</dbReference>
<keyword evidence="5" id="KW-1185">Reference proteome</keyword>
<reference evidence="4" key="2">
    <citation type="submission" date="2023-05" db="EMBL/GenBank/DDBJ databases">
        <authorList>
            <consortium name="Lawrence Berkeley National Laboratory"/>
            <person name="Steindorff A."/>
            <person name="Hensen N."/>
            <person name="Bonometti L."/>
            <person name="Westerberg I."/>
            <person name="Brannstrom I.O."/>
            <person name="Guillou S."/>
            <person name="Cros-Aarteil S."/>
            <person name="Calhoun S."/>
            <person name="Haridas S."/>
            <person name="Kuo A."/>
            <person name="Mondo S."/>
            <person name="Pangilinan J."/>
            <person name="Riley R."/>
            <person name="Labutti K."/>
            <person name="Andreopoulos B."/>
            <person name="Lipzen A."/>
            <person name="Chen C."/>
            <person name="Yanf M."/>
            <person name="Daum C."/>
            <person name="Ng V."/>
            <person name="Clum A."/>
            <person name="Ohm R."/>
            <person name="Martin F."/>
            <person name="Silar P."/>
            <person name="Natvig D."/>
            <person name="Lalanne C."/>
            <person name="Gautier V."/>
            <person name="Ament-Velasquez S.L."/>
            <person name="Kruys A."/>
            <person name="Hutchinson M.I."/>
            <person name="Powell A.J."/>
            <person name="Barry K."/>
            <person name="Miller A.N."/>
            <person name="Grigoriev I.V."/>
            <person name="Debuchy R."/>
            <person name="Gladieux P."/>
            <person name="Thoren M.H."/>
            <person name="Johannesson H."/>
        </authorList>
    </citation>
    <scope>NUCLEOTIDE SEQUENCE</scope>
    <source>
        <strain evidence="4">CBS 731.68</strain>
    </source>
</reference>
<evidence type="ECO:0000313" key="5">
    <source>
        <dbReference type="Proteomes" id="UP001302602"/>
    </source>
</evidence>
<dbReference type="SUPFAM" id="SSF103473">
    <property type="entry name" value="MFS general substrate transporter"/>
    <property type="match status" value="1"/>
</dbReference>
<reference evidence="4" key="1">
    <citation type="journal article" date="2023" name="Mol. Phylogenet. Evol.">
        <title>Genome-scale phylogeny and comparative genomics of the fungal order Sordariales.</title>
        <authorList>
            <person name="Hensen N."/>
            <person name="Bonometti L."/>
            <person name="Westerberg I."/>
            <person name="Brannstrom I.O."/>
            <person name="Guillou S."/>
            <person name="Cros-Aarteil S."/>
            <person name="Calhoun S."/>
            <person name="Haridas S."/>
            <person name="Kuo A."/>
            <person name="Mondo S."/>
            <person name="Pangilinan J."/>
            <person name="Riley R."/>
            <person name="LaButti K."/>
            <person name="Andreopoulos B."/>
            <person name="Lipzen A."/>
            <person name="Chen C."/>
            <person name="Yan M."/>
            <person name="Daum C."/>
            <person name="Ng V."/>
            <person name="Clum A."/>
            <person name="Steindorff A."/>
            <person name="Ohm R.A."/>
            <person name="Martin F."/>
            <person name="Silar P."/>
            <person name="Natvig D.O."/>
            <person name="Lalanne C."/>
            <person name="Gautier V."/>
            <person name="Ament-Velasquez S.L."/>
            <person name="Kruys A."/>
            <person name="Hutchinson M.I."/>
            <person name="Powell A.J."/>
            <person name="Barry K."/>
            <person name="Miller A.N."/>
            <person name="Grigoriev I.V."/>
            <person name="Debuchy R."/>
            <person name="Gladieux P."/>
            <person name="Hiltunen Thoren M."/>
            <person name="Johannesson H."/>
        </authorList>
    </citation>
    <scope>NUCLEOTIDE SEQUENCE</scope>
    <source>
        <strain evidence="4">CBS 731.68</strain>
    </source>
</reference>
<dbReference type="AlphaFoldDB" id="A0AAN6TZ26"/>
<comment type="similarity">
    <text evidence="2">Belongs to the major facilitator superfamily. Monocarboxylate porter (TC 2.A.1.13) family.</text>
</comment>
<dbReference type="GO" id="GO:0022857">
    <property type="term" value="F:transmembrane transporter activity"/>
    <property type="evidence" value="ECO:0007669"/>
    <property type="project" value="InterPro"/>
</dbReference>
<proteinExistence type="inferred from homology"/>
<dbReference type="Proteomes" id="UP001302602">
    <property type="component" value="Unassembled WGS sequence"/>
</dbReference>
<feature type="transmembrane region" description="Helical" evidence="3">
    <location>
        <begin position="433"/>
        <end position="453"/>
    </location>
</feature>
<dbReference type="InterPro" id="IPR011701">
    <property type="entry name" value="MFS"/>
</dbReference>
<organism evidence="4 5">
    <name type="scientific">Parathielavia appendiculata</name>
    <dbReference type="NCBI Taxonomy" id="2587402"/>
    <lineage>
        <taxon>Eukaryota</taxon>
        <taxon>Fungi</taxon>
        <taxon>Dikarya</taxon>
        <taxon>Ascomycota</taxon>
        <taxon>Pezizomycotina</taxon>
        <taxon>Sordariomycetes</taxon>
        <taxon>Sordariomycetidae</taxon>
        <taxon>Sordariales</taxon>
        <taxon>Chaetomiaceae</taxon>
        <taxon>Parathielavia</taxon>
    </lineage>
</organism>
<dbReference type="PANTHER" id="PTHR11360:SF130">
    <property type="entry name" value="MAJOR FACILITATOR SUPERFAMILY (MFS) PROFILE DOMAIN-CONTAINING PROTEIN-RELATED"/>
    <property type="match status" value="1"/>
</dbReference>
<feature type="transmembrane region" description="Helical" evidence="3">
    <location>
        <begin position="141"/>
        <end position="162"/>
    </location>
</feature>